<evidence type="ECO:0000256" key="5">
    <source>
        <dbReference type="ARBA" id="ARBA00022694"/>
    </source>
</evidence>
<feature type="compositionally biased region" description="Basic and acidic residues" evidence="20">
    <location>
        <begin position="423"/>
        <end position="432"/>
    </location>
</feature>
<dbReference type="InterPro" id="IPR041708">
    <property type="entry name" value="PUS1/PUS2-like"/>
</dbReference>
<evidence type="ECO:0000256" key="19">
    <source>
        <dbReference type="PIRSR" id="PIRSR641708-2"/>
    </source>
</evidence>
<dbReference type="GeneID" id="115889113"/>
<dbReference type="EC" id="5.4.99.12" evidence="12"/>
<evidence type="ECO:0000256" key="3">
    <source>
        <dbReference type="ARBA" id="ARBA00009375"/>
    </source>
</evidence>
<gene>
    <name evidence="23" type="primary">LOC115889113</name>
</gene>
<dbReference type="OrthoDB" id="10256309at2759"/>
<keyword evidence="4" id="KW-0507">mRNA processing</keyword>
<proteinExistence type="inferred from homology"/>
<dbReference type="InterPro" id="IPR020095">
    <property type="entry name" value="PsdUridine_synth_TruA_C"/>
</dbReference>
<evidence type="ECO:0000256" key="13">
    <source>
        <dbReference type="ARBA" id="ARBA00068582"/>
    </source>
</evidence>
<feature type="binding site" evidence="19">
    <location>
        <position position="202"/>
    </location>
    <ligand>
        <name>substrate</name>
    </ligand>
</feature>
<dbReference type="InterPro" id="IPR020094">
    <property type="entry name" value="TruA/RsuA/RluB/E/F_N"/>
</dbReference>
<dbReference type="InterPro" id="IPR020097">
    <property type="entry name" value="PsdUridine_synth_TruA_a/b_dom"/>
</dbReference>
<dbReference type="RefSeq" id="XP_030764941.1">
    <property type="nucleotide sequence ID" value="XM_030909081.1"/>
</dbReference>
<evidence type="ECO:0000256" key="18">
    <source>
        <dbReference type="PIRSR" id="PIRSR641708-1"/>
    </source>
</evidence>
<evidence type="ECO:0000259" key="21">
    <source>
        <dbReference type="Pfam" id="PF01416"/>
    </source>
</evidence>
<evidence type="ECO:0000256" key="7">
    <source>
        <dbReference type="ARBA" id="ARBA00023242"/>
    </source>
</evidence>
<comment type="catalytic activity">
    <reaction evidence="1">
        <text>a uridine in mRNA = a pseudouridine in mRNA</text>
        <dbReference type="Rhea" id="RHEA:56644"/>
        <dbReference type="Rhea" id="RHEA-COMP:14658"/>
        <dbReference type="Rhea" id="RHEA-COMP:14659"/>
        <dbReference type="ChEBI" id="CHEBI:65314"/>
        <dbReference type="ChEBI" id="CHEBI:65315"/>
    </reaction>
</comment>
<keyword evidence="22" id="KW-1185">Reference proteome</keyword>
<dbReference type="Pfam" id="PF01416">
    <property type="entry name" value="PseudoU_synth_1"/>
    <property type="match status" value="1"/>
</dbReference>
<evidence type="ECO:0000256" key="20">
    <source>
        <dbReference type="SAM" id="MobiDB-lite"/>
    </source>
</evidence>
<evidence type="ECO:0000256" key="9">
    <source>
        <dbReference type="ARBA" id="ARBA00052184"/>
    </source>
</evidence>
<dbReference type="Gene3D" id="3.30.70.580">
    <property type="entry name" value="Pseudouridine synthase I, catalytic domain, N-terminal subdomain"/>
    <property type="match status" value="1"/>
</dbReference>
<evidence type="ECO:0000256" key="8">
    <source>
        <dbReference type="ARBA" id="ARBA00036943"/>
    </source>
</evidence>
<evidence type="ECO:0000256" key="17">
    <source>
        <dbReference type="ARBA" id="ARBA00081344"/>
    </source>
</evidence>
<dbReference type="PANTHER" id="PTHR11142:SF4">
    <property type="entry name" value="PSEUDOURIDYLATE SYNTHASE 1 HOMOLOG"/>
    <property type="match status" value="1"/>
</dbReference>
<name>A0A6J2YNR7_SITOR</name>
<comment type="catalytic activity">
    <reaction evidence="9">
        <text>uridine(38/39/40) in tRNA = pseudouridine(38/39/40) in tRNA</text>
        <dbReference type="Rhea" id="RHEA:22376"/>
        <dbReference type="Rhea" id="RHEA-COMP:10085"/>
        <dbReference type="Rhea" id="RHEA-COMP:10087"/>
        <dbReference type="ChEBI" id="CHEBI:65314"/>
        <dbReference type="ChEBI" id="CHEBI:65315"/>
        <dbReference type="EC" id="5.4.99.12"/>
    </reaction>
</comment>
<feature type="active site" description="Nucleophile" evidence="18">
    <location>
        <position position="148"/>
    </location>
</feature>
<comment type="catalytic activity">
    <reaction evidence="8">
        <text>a uridine in tRNA = a pseudouridine in tRNA</text>
        <dbReference type="Rhea" id="RHEA:54572"/>
        <dbReference type="Rhea" id="RHEA-COMP:13339"/>
        <dbReference type="Rhea" id="RHEA-COMP:13934"/>
        <dbReference type="ChEBI" id="CHEBI:65314"/>
        <dbReference type="ChEBI" id="CHEBI:65315"/>
    </reaction>
</comment>
<evidence type="ECO:0000256" key="15">
    <source>
        <dbReference type="ARBA" id="ARBA00079087"/>
    </source>
</evidence>
<comment type="similarity">
    <text evidence="3">Belongs to the tRNA pseudouridine synthase TruA family.</text>
</comment>
<comment type="subcellular location">
    <subcellularLocation>
        <location evidence="2">Nucleus</location>
    </subcellularLocation>
</comment>
<dbReference type="AlphaFoldDB" id="A0A6J2YNR7"/>
<reference evidence="23" key="1">
    <citation type="submission" date="2025-08" db="UniProtKB">
        <authorList>
            <consortium name="RefSeq"/>
        </authorList>
    </citation>
    <scope>IDENTIFICATION</scope>
    <source>
        <tissue evidence="23">Gonads</tissue>
    </source>
</reference>
<evidence type="ECO:0000256" key="12">
    <source>
        <dbReference type="ARBA" id="ARBA00066509"/>
    </source>
</evidence>
<dbReference type="Gene3D" id="3.30.70.660">
    <property type="entry name" value="Pseudouridine synthase I, catalytic domain, C-terminal subdomain"/>
    <property type="match status" value="1"/>
</dbReference>
<evidence type="ECO:0000256" key="14">
    <source>
        <dbReference type="ARBA" id="ARBA00075153"/>
    </source>
</evidence>
<keyword evidence="5" id="KW-0819">tRNA processing</keyword>
<evidence type="ECO:0000256" key="1">
    <source>
        <dbReference type="ARBA" id="ARBA00001166"/>
    </source>
</evidence>
<dbReference type="KEGG" id="soy:115889113"/>
<evidence type="ECO:0000256" key="16">
    <source>
        <dbReference type="ARBA" id="ARBA00080849"/>
    </source>
</evidence>
<dbReference type="GO" id="GO:0006397">
    <property type="term" value="P:mRNA processing"/>
    <property type="evidence" value="ECO:0007669"/>
    <property type="project" value="UniProtKB-KW"/>
</dbReference>
<dbReference type="FunFam" id="3.30.70.660:FF:000002">
    <property type="entry name" value="tRNA pseudouridine synthase"/>
    <property type="match status" value="1"/>
</dbReference>
<feature type="region of interest" description="Disordered" evidence="20">
    <location>
        <begin position="36"/>
        <end position="68"/>
    </location>
</feature>
<feature type="compositionally biased region" description="Acidic residues" evidence="20">
    <location>
        <begin position="408"/>
        <end position="422"/>
    </location>
</feature>
<evidence type="ECO:0000256" key="2">
    <source>
        <dbReference type="ARBA" id="ARBA00004123"/>
    </source>
</evidence>
<dbReference type="CDD" id="cd02568">
    <property type="entry name" value="PseudoU_synth_PUS1_PUS2"/>
    <property type="match status" value="1"/>
</dbReference>
<dbReference type="FunFam" id="3.30.70.580:FF:000002">
    <property type="entry name" value="tRNA pseudouridine synthase"/>
    <property type="match status" value="1"/>
</dbReference>
<dbReference type="PANTHER" id="PTHR11142">
    <property type="entry name" value="PSEUDOURIDYLATE SYNTHASE"/>
    <property type="match status" value="1"/>
</dbReference>
<evidence type="ECO:0000256" key="10">
    <source>
        <dbReference type="ARBA" id="ARBA00053709"/>
    </source>
</evidence>
<evidence type="ECO:0000256" key="6">
    <source>
        <dbReference type="ARBA" id="ARBA00023235"/>
    </source>
</evidence>
<sequence>MSLILRFAKYSEFSLSLCKKIAERIPTTIERVMNNTKSERKSRYDGRTKKRQWEERRSDKGAGLDPSLPKLVKTNEAEFQKALNKTKRRKFCLLMGYSGVNYYGMQRNPHTKTIEEELFQALFDSAFINKECYEQVQNMQFQRAARTDKGVSAARQVVSLKLDENFDLNTINEKLPETIKVFAYKRVTKGFNAKSQCDGRTYIYLTPTVVFSSQKDPPCIQKEFKLSKEIYEQVNRLLGLYIGTKNFHNFTSKKQPTDPSAKRFIRSFICEEPFVKDDVEFCVLKVNGQSFMLHQIRKMVGLVIAVLKGIASEDTITKALSVEKINIPRAPGLGLVLDYVHYERYNNKYGNDGMHEKLMWDEVEKDVQEFKEKYIYPTIINTELEKEEMVKWTLKKLSRHSYDSDEKYESDDEGADEDDLDEIEKSKQQNNI</sequence>
<dbReference type="GO" id="GO:0005634">
    <property type="term" value="C:nucleus"/>
    <property type="evidence" value="ECO:0007669"/>
    <property type="project" value="UniProtKB-SubCell"/>
</dbReference>
<dbReference type="GO" id="GO:0003723">
    <property type="term" value="F:RNA binding"/>
    <property type="evidence" value="ECO:0007669"/>
    <property type="project" value="InterPro"/>
</dbReference>
<keyword evidence="6" id="KW-0413">Isomerase</keyword>
<dbReference type="NCBIfam" id="TIGR00071">
    <property type="entry name" value="hisT_truA"/>
    <property type="match status" value="1"/>
</dbReference>
<comment type="function">
    <text evidence="10">Pseudouridylate synthase that catalyzes pseudouridylation of tRNAs and mRNAs. Acts on positions 27/28 in the anticodon stem and also positions 34 and 36 in the anticodon of an intron containing tRNA. Also catalyzes pseudouridylation of mRNAs: mediates pseudouridylation of mRNAs with the consensus sequence 5'-UGUAG-3'. Acts as a regulator of pre-mRNA splicing by mediating pseudouridylation of pre-mRNAs at locations associated with alternatively spliced regions. Pseudouridylation of pre-mRNAs near splice sites directly regulates mRNA splicing and mRNA 3'-end processing. Involved in regulation of nuclear receptor activity through pseudouridylation of SRA1 mRNA.</text>
</comment>
<dbReference type="InterPro" id="IPR020103">
    <property type="entry name" value="PsdUridine_synth_cat_dom_sf"/>
</dbReference>
<feature type="region of interest" description="Disordered" evidence="20">
    <location>
        <begin position="399"/>
        <end position="432"/>
    </location>
</feature>
<feature type="compositionally biased region" description="Basic and acidic residues" evidence="20">
    <location>
        <begin position="37"/>
        <end position="62"/>
    </location>
</feature>
<dbReference type="Proteomes" id="UP000504635">
    <property type="component" value="Unplaced"/>
</dbReference>
<evidence type="ECO:0000256" key="11">
    <source>
        <dbReference type="ARBA" id="ARBA00064589"/>
    </source>
</evidence>
<dbReference type="GO" id="GO:1990481">
    <property type="term" value="P:mRNA pseudouridine synthesis"/>
    <property type="evidence" value="ECO:0007669"/>
    <property type="project" value="TreeGrafter"/>
</dbReference>
<evidence type="ECO:0000313" key="22">
    <source>
        <dbReference type="Proteomes" id="UP000504635"/>
    </source>
</evidence>
<evidence type="ECO:0000313" key="23">
    <source>
        <dbReference type="RefSeq" id="XP_030764941.1"/>
    </source>
</evidence>
<protein>
    <recommendedName>
        <fullName evidence="13">Pseudouridylate synthase 1 homolog</fullName>
        <ecNumber evidence="12">5.4.99.12</ecNumber>
    </recommendedName>
    <alternativeName>
        <fullName evidence="14">tRNA pseudouridine synthase 1</fullName>
    </alternativeName>
    <alternativeName>
        <fullName evidence="17">tRNA pseudouridine(38-40) synthase</fullName>
    </alternativeName>
    <alternativeName>
        <fullName evidence="15">tRNA pseudouridylate synthase I</fullName>
    </alternativeName>
    <alternativeName>
        <fullName evidence="16">tRNA-uridine isomerase I</fullName>
    </alternativeName>
</protein>
<feature type="domain" description="Pseudouridine synthase I TruA alpha/beta" evidence="21">
    <location>
        <begin position="240"/>
        <end position="343"/>
    </location>
</feature>
<evidence type="ECO:0000256" key="4">
    <source>
        <dbReference type="ARBA" id="ARBA00022664"/>
    </source>
</evidence>
<organism evidence="22 23">
    <name type="scientific">Sitophilus oryzae</name>
    <name type="common">Rice weevil</name>
    <name type="synonym">Curculio oryzae</name>
    <dbReference type="NCBI Taxonomy" id="7048"/>
    <lineage>
        <taxon>Eukaryota</taxon>
        <taxon>Metazoa</taxon>
        <taxon>Ecdysozoa</taxon>
        <taxon>Arthropoda</taxon>
        <taxon>Hexapoda</taxon>
        <taxon>Insecta</taxon>
        <taxon>Pterygota</taxon>
        <taxon>Neoptera</taxon>
        <taxon>Endopterygota</taxon>
        <taxon>Coleoptera</taxon>
        <taxon>Polyphaga</taxon>
        <taxon>Cucujiformia</taxon>
        <taxon>Curculionidae</taxon>
        <taxon>Dryophthorinae</taxon>
        <taxon>Sitophilus</taxon>
    </lineage>
</organism>
<dbReference type="InParanoid" id="A0A6J2YNR7"/>
<dbReference type="GO" id="GO:0031119">
    <property type="term" value="P:tRNA pseudouridine synthesis"/>
    <property type="evidence" value="ECO:0007669"/>
    <property type="project" value="InterPro"/>
</dbReference>
<dbReference type="CTD" id="80324"/>
<keyword evidence="7" id="KW-0539">Nucleus</keyword>
<dbReference type="GO" id="GO:0160147">
    <property type="term" value="F:tRNA pseudouridine(38-40) synthase activity"/>
    <property type="evidence" value="ECO:0007669"/>
    <property type="project" value="UniProtKB-EC"/>
</dbReference>
<dbReference type="SUPFAM" id="SSF55120">
    <property type="entry name" value="Pseudouridine synthase"/>
    <property type="match status" value="1"/>
</dbReference>
<comment type="subunit">
    <text evidence="11">Monomer. Forms a complex with RARG and the SRA1 RNA in the nucleus.</text>
</comment>
<accession>A0A6J2YNR7</accession>
<dbReference type="FunCoup" id="A0A6J2YNR7">
    <property type="interactions" value="2348"/>
</dbReference>
<dbReference type="InterPro" id="IPR001406">
    <property type="entry name" value="PsdUridine_synth_TruA"/>
</dbReference>